<dbReference type="EMBL" id="MN740182">
    <property type="protein sequence ID" value="QHT92285.1"/>
    <property type="molecule type" value="Genomic_DNA"/>
</dbReference>
<reference evidence="2" key="1">
    <citation type="journal article" date="2020" name="Nature">
        <title>Giant virus diversity and host interactions through global metagenomics.</title>
        <authorList>
            <person name="Schulz F."/>
            <person name="Roux S."/>
            <person name="Paez-Espino D."/>
            <person name="Jungbluth S."/>
            <person name="Walsh D.A."/>
            <person name="Denef V.J."/>
            <person name="McMahon K.D."/>
            <person name="Konstantinidis K.T."/>
            <person name="Eloe-Fadrosh E.A."/>
            <person name="Kyrpides N.C."/>
            <person name="Woyke T."/>
        </authorList>
    </citation>
    <scope>NUCLEOTIDE SEQUENCE</scope>
    <source>
        <strain evidence="2">GVMAG-M-3300023184-88</strain>
    </source>
</reference>
<organism evidence="2">
    <name type="scientific">viral metagenome</name>
    <dbReference type="NCBI Taxonomy" id="1070528"/>
    <lineage>
        <taxon>unclassified sequences</taxon>
        <taxon>metagenomes</taxon>
        <taxon>organismal metagenomes</taxon>
    </lineage>
</organism>
<sequence>MHKTHQLSISVVFIILFIVMILYEALHPFAYIDAFANAGPARCGVDLPSCVGEHVRCINGYCRSDIPATLPPFSPLPMTP</sequence>
<keyword evidence="1" id="KW-0472">Membrane</keyword>
<keyword evidence="1" id="KW-1133">Transmembrane helix</keyword>
<evidence type="ECO:0000256" key="1">
    <source>
        <dbReference type="SAM" id="Phobius"/>
    </source>
</evidence>
<feature type="transmembrane region" description="Helical" evidence="1">
    <location>
        <begin position="7"/>
        <end position="26"/>
    </location>
</feature>
<evidence type="ECO:0000313" key="2">
    <source>
        <dbReference type="EMBL" id="QHT92285.1"/>
    </source>
</evidence>
<keyword evidence="1" id="KW-0812">Transmembrane</keyword>
<dbReference type="AlphaFoldDB" id="A0A6C0IIH1"/>
<proteinExistence type="predicted"/>
<protein>
    <submittedName>
        <fullName evidence="2">Uncharacterized protein</fullName>
    </submittedName>
</protein>
<accession>A0A6C0IIH1</accession>
<name>A0A6C0IIH1_9ZZZZ</name>